<proteinExistence type="predicted"/>
<dbReference type="Proteomes" id="UP000070299">
    <property type="component" value="Unassembled WGS sequence"/>
</dbReference>
<feature type="domain" description="AB hydrolase-1" evidence="1">
    <location>
        <begin position="26"/>
        <end position="162"/>
    </location>
</feature>
<dbReference type="Pfam" id="PF00561">
    <property type="entry name" value="Abhydrolase_1"/>
    <property type="match status" value="1"/>
</dbReference>
<protein>
    <recommendedName>
        <fullName evidence="1">AB hydrolase-1 domain-containing protein</fullName>
    </recommendedName>
</protein>
<accession>A0A136A5G6</accession>
<keyword evidence="3" id="KW-1185">Reference proteome</keyword>
<evidence type="ECO:0000313" key="2">
    <source>
        <dbReference type="EMBL" id="KXI30461.1"/>
    </source>
</evidence>
<dbReference type="OrthoDB" id="9779853at2"/>
<dbReference type="SUPFAM" id="SSF53474">
    <property type="entry name" value="alpha/beta-Hydrolases"/>
    <property type="match status" value="1"/>
</dbReference>
<dbReference type="InterPro" id="IPR050266">
    <property type="entry name" value="AB_hydrolase_sf"/>
</dbReference>
<dbReference type="Gene3D" id="3.40.50.1820">
    <property type="entry name" value="alpha/beta hydrolase"/>
    <property type="match status" value="1"/>
</dbReference>
<dbReference type="InterPro" id="IPR029058">
    <property type="entry name" value="AB_hydrolase_fold"/>
</dbReference>
<organism evidence="2 3">
    <name type="scientific">Paraglaciecola hydrolytica</name>
    <dbReference type="NCBI Taxonomy" id="1799789"/>
    <lineage>
        <taxon>Bacteria</taxon>
        <taxon>Pseudomonadati</taxon>
        <taxon>Pseudomonadota</taxon>
        <taxon>Gammaproteobacteria</taxon>
        <taxon>Alteromonadales</taxon>
        <taxon>Alteromonadaceae</taxon>
        <taxon>Paraglaciecola</taxon>
    </lineage>
</organism>
<dbReference type="InterPro" id="IPR000073">
    <property type="entry name" value="AB_hydrolase_1"/>
</dbReference>
<dbReference type="PANTHER" id="PTHR43798">
    <property type="entry name" value="MONOACYLGLYCEROL LIPASE"/>
    <property type="match status" value="1"/>
</dbReference>
<dbReference type="STRING" id="1799789.AX660_10885"/>
<comment type="caution">
    <text evidence="2">The sequence shown here is derived from an EMBL/GenBank/DDBJ whole genome shotgun (WGS) entry which is preliminary data.</text>
</comment>
<dbReference type="RefSeq" id="WP_068374968.1">
    <property type="nucleotide sequence ID" value="NZ_LSNE01000003.1"/>
</dbReference>
<dbReference type="GO" id="GO:0016020">
    <property type="term" value="C:membrane"/>
    <property type="evidence" value="ECO:0007669"/>
    <property type="project" value="TreeGrafter"/>
</dbReference>
<reference evidence="3" key="1">
    <citation type="submission" date="2016-02" db="EMBL/GenBank/DDBJ databases">
        <authorList>
            <person name="Schultz-Johansen M."/>
            <person name="Glaring M.A."/>
            <person name="Bech P.K."/>
            <person name="Stougaard P."/>
        </authorList>
    </citation>
    <scope>NUCLEOTIDE SEQUENCE [LARGE SCALE GENOMIC DNA]</scope>
    <source>
        <strain evidence="3">S66</strain>
    </source>
</reference>
<evidence type="ECO:0000313" key="3">
    <source>
        <dbReference type="Proteomes" id="UP000070299"/>
    </source>
</evidence>
<dbReference type="PANTHER" id="PTHR43798:SF33">
    <property type="entry name" value="HYDROLASE, PUTATIVE (AFU_ORTHOLOGUE AFUA_2G14860)-RELATED"/>
    <property type="match status" value="1"/>
</dbReference>
<dbReference type="AlphaFoldDB" id="A0A136A5G6"/>
<name>A0A136A5G6_9ALTE</name>
<evidence type="ECO:0000259" key="1">
    <source>
        <dbReference type="Pfam" id="PF00561"/>
    </source>
</evidence>
<sequence>MIKKAYANTAVGQIHYLHTEAQANLPTLVLLHQTPSSGEMFRPLMTELAKDFYCIAPDFIGFGNSDKVAEGAQHSVALYAQSVQLCLQELGIKHAFVFGHHTGVAVAAQLEYDNPGLCHKLIFSGPTLLSDELKQALPNSVVDASRDENGDFLQRYWQKIRAKDSSVSLDLSLRESLLALALSDSYKKAYQAVAQHDFASQVATIQCPTLVFAGDRDVLQAMVEPTVALLPKGEKALIGDASTYVCETHTTQVAQLIKQFCL</sequence>
<dbReference type="EMBL" id="LSNE01000003">
    <property type="protein sequence ID" value="KXI30461.1"/>
    <property type="molecule type" value="Genomic_DNA"/>
</dbReference>
<gene>
    <name evidence="2" type="ORF">AX660_10885</name>
</gene>